<feature type="signal peptide" evidence="1">
    <location>
        <begin position="1"/>
        <end position="27"/>
    </location>
</feature>
<evidence type="ECO:0008006" key="4">
    <source>
        <dbReference type="Google" id="ProtNLM"/>
    </source>
</evidence>
<evidence type="ECO:0000256" key="1">
    <source>
        <dbReference type="SAM" id="SignalP"/>
    </source>
</evidence>
<keyword evidence="1" id="KW-0732">Signal</keyword>
<name>A0AAW8F200_9ACTN</name>
<dbReference type="AlphaFoldDB" id="A0AAW8F200"/>
<accession>A0AAW8F200</accession>
<dbReference type="EMBL" id="JAUSZV010000001">
    <property type="protein sequence ID" value="MDQ0904066.1"/>
    <property type="molecule type" value="Genomic_DNA"/>
</dbReference>
<comment type="caution">
    <text evidence="2">The sequence shown here is derived from an EMBL/GenBank/DDBJ whole genome shotgun (WGS) entry which is preliminary data.</text>
</comment>
<evidence type="ECO:0000313" key="2">
    <source>
        <dbReference type="EMBL" id="MDQ0904066.1"/>
    </source>
</evidence>
<proteinExistence type="predicted"/>
<feature type="chain" id="PRO_5043959028" description="Lipoprotein" evidence="1">
    <location>
        <begin position="28"/>
        <end position="176"/>
    </location>
</feature>
<sequence length="176" mass="18843">MIMEASRKFKGVAVAAAVVAGAGTALLGCGGAASQGAANRPQQVTVKEFNAWATEWRNHPTVKALVVDEMGVRNLAATDRMARDLEKIRDKAPDAPYANKELDKTLESAAVAMRYPGQHFNDRDLAAAQRRFADLSSRAAADAKAFQDKIEAKFGPSVVNPLTASDSWGQGQRNSQ</sequence>
<dbReference type="PROSITE" id="PS51257">
    <property type="entry name" value="PROKAR_LIPOPROTEIN"/>
    <property type="match status" value="1"/>
</dbReference>
<evidence type="ECO:0000313" key="3">
    <source>
        <dbReference type="Proteomes" id="UP001234216"/>
    </source>
</evidence>
<gene>
    <name evidence="2" type="ORF">QFZ22_000051</name>
</gene>
<organism evidence="2 3">
    <name type="scientific">Streptomyces canus</name>
    <dbReference type="NCBI Taxonomy" id="58343"/>
    <lineage>
        <taxon>Bacteria</taxon>
        <taxon>Bacillati</taxon>
        <taxon>Actinomycetota</taxon>
        <taxon>Actinomycetes</taxon>
        <taxon>Kitasatosporales</taxon>
        <taxon>Streptomycetaceae</taxon>
        <taxon>Streptomyces</taxon>
        <taxon>Streptomyces aurantiacus group</taxon>
    </lineage>
</organism>
<dbReference type="Proteomes" id="UP001234216">
    <property type="component" value="Unassembled WGS sequence"/>
</dbReference>
<reference evidence="2" key="1">
    <citation type="submission" date="2023-07" db="EMBL/GenBank/DDBJ databases">
        <title>Comparative genomics of wheat-associated soil bacteria to identify genetic determinants of phenazine resistance.</title>
        <authorList>
            <person name="Mouncey N."/>
        </authorList>
    </citation>
    <scope>NUCLEOTIDE SEQUENCE</scope>
    <source>
        <strain evidence="2">V4I22</strain>
    </source>
</reference>
<dbReference type="RefSeq" id="WP_306971547.1">
    <property type="nucleotide sequence ID" value="NZ_JAUSZV010000001.1"/>
</dbReference>
<protein>
    <recommendedName>
        <fullName evidence="4">Lipoprotein</fullName>
    </recommendedName>
</protein>